<evidence type="ECO:0000313" key="3">
    <source>
        <dbReference type="Proteomes" id="UP000886998"/>
    </source>
</evidence>
<dbReference type="AlphaFoldDB" id="A0A8X6Y4J5"/>
<gene>
    <name evidence="2" type="ORF">TNIN_298431</name>
</gene>
<protein>
    <submittedName>
        <fullName evidence="2">Uncharacterized protein</fullName>
    </submittedName>
</protein>
<dbReference type="Proteomes" id="UP000886998">
    <property type="component" value="Unassembled WGS sequence"/>
</dbReference>
<proteinExistence type="predicted"/>
<accession>A0A8X6Y4J5</accession>
<reference evidence="2" key="1">
    <citation type="submission" date="2020-08" db="EMBL/GenBank/DDBJ databases">
        <title>Multicomponent nature underlies the extraordinary mechanical properties of spider dragline silk.</title>
        <authorList>
            <person name="Kono N."/>
            <person name="Nakamura H."/>
            <person name="Mori M."/>
            <person name="Yoshida Y."/>
            <person name="Ohtoshi R."/>
            <person name="Malay A.D."/>
            <person name="Moran D.A.P."/>
            <person name="Tomita M."/>
            <person name="Numata K."/>
            <person name="Arakawa K."/>
        </authorList>
    </citation>
    <scope>NUCLEOTIDE SEQUENCE</scope>
</reference>
<sequence>MVLDATTCNSAFDPAPVTGQSNDTKDYRGYPQRSSPFPKRKTQEPSQTPPQPQNSSLPPPFLLQPAFPAMNMIKTYFNSNFVHYIPQSDFNMGTLSTVWETEKYYIQLHMSIL</sequence>
<dbReference type="EMBL" id="BMAV01015547">
    <property type="protein sequence ID" value="GFY65558.1"/>
    <property type="molecule type" value="Genomic_DNA"/>
</dbReference>
<feature type="compositionally biased region" description="Polar residues" evidence="1">
    <location>
        <begin position="1"/>
        <end position="10"/>
    </location>
</feature>
<organism evidence="2 3">
    <name type="scientific">Trichonephila inaurata madagascariensis</name>
    <dbReference type="NCBI Taxonomy" id="2747483"/>
    <lineage>
        <taxon>Eukaryota</taxon>
        <taxon>Metazoa</taxon>
        <taxon>Ecdysozoa</taxon>
        <taxon>Arthropoda</taxon>
        <taxon>Chelicerata</taxon>
        <taxon>Arachnida</taxon>
        <taxon>Araneae</taxon>
        <taxon>Araneomorphae</taxon>
        <taxon>Entelegynae</taxon>
        <taxon>Araneoidea</taxon>
        <taxon>Nephilidae</taxon>
        <taxon>Trichonephila</taxon>
        <taxon>Trichonephila inaurata</taxon>
    </lineage>
</organism>
<dbReference type="OrthoDB" id="10604762at2759"/>
<feature type="region of interest" description="Disordered" evidence="1">
    <location>
        <begin position="1"/>
        <end position="61"/>
    </location>
</feature>
<evidence type="ECO:0000313" key="2">
    <source>
        <dbReference type="EMBL" id="GFY65558.1"/>
    </source>
</evidence>
<evidence type="ECO:0000256" key="1">
    <source>
        <dbReference type="SAM" id="MobiDB-lite"/>
    </source>
</evidence>
<name>A0A8X6Y4J5_9ARAC</name>
<keyword evidence="3" id="KW-1185">Reference proteome</keyword>
<comment type="caution">
    <text evidence="2">The sequence shown here is derived from an EMBL/GenBank/DDBJ whole genome shotgun (WGS) entry which is preliminary data.</text>
</comment>
<feature type="compositionally biased region" description="Pro residues" evidence="1">
    <location>
        <begin position="47"/>
        <end position="61"/>
    </location>
</feature>